<feature type="transmembrane region" description="Helical" evidence="5">
    <location>
        <begin position="341"/>
        <end position="358"/>
    </location>
</feature>
<keyword evidence="4 5" id="KW-0472">Membrane</keyword>
<sequence length="519" mass="59882">MKVSKLREFKVKEFWYNHGKDAIAPTCVVTAIFLITYFFFGMENTMIGPFATLSFLRFKDLKRHYSCMAKTFMIYCIMALAAYLALVNLPLCIIVNAAALFWLCALLIDEYQMNNYFPAGMALIFFQIAPVSTPAALGNRILALAASFVIIFLFLFFMGLRKKEDILVTLAGEGQRNCYLLYKAVASDELQEAQRLRSEICKNNRRMSEIVYGANRASFVMYESVNIYSRYIGLFEAFVYESKSEMAMPDKIAAMERLLQRLAYLKSNEIPDNKRLKFRTAKFDLRLNRYRFGMRQVCITMPTLVFAYVSGWPNAYWLTISVFFMLIPFADYTTDRVKQRVLGTVRGIIFCLILFYIFRSVPERVTIMTIFNFLIYSANGYQSMVSYITCSALALNDLETSVTLMLLQRIIYTFAGAGITMLANRYVFPLNKPVAAEVVRSKLEELKAILHEEIPYIENKAERMHRTNECVIKAYMLGNSLTQYTSQEEAGKYLHPYMMEMVETIKTKIDPEKQVIKTS</sequence>
<dbReference type="STRING" id="1732.SAMN02910417_00380"/>
<accession>A0A1G6AB68</accession>
<reference evidence="7" key="1">
    <citation type="submission" date="2016-10" db="EMBL/GenBank/DDBJ databases">
        <authorList>
            <person name="de Groot N.N."/>
        </authorList>
    </citation>
    <scope>NUCLEOTIDE SEQUENCE [LARGE SCALE GENOMIC DNA]</scope>
    <source>
        <strain evidence="7">DSM 3217</strain>
    </source>
</reference>
<dbReference type="AlphaFoldDB" id="A0A1G6AB68"/>
<comment type="subcellular location">
    <subcellularLocation>
        <location evidence="1">Membrane</location>
        <topology evidence="1">Multi-pass membrane protein</topology>
    </subcellularLocation>
</comment>
<evidence type="ECO:0000259" key="6">
    <source>
        <dbReference type="Pfam" id="PF13515"/>
    </source>
</evidence>
<dbReference type="GO" id="GO:0016020">
    <property type="term" value="C:membrane"/>
    <property type="evidence" value="ECO:0007669"/>
    <property type="project" value="UniProtKB-SubCell"/>
</dbReference>
<evidence type="ECO:0000256" key="5">
    <source>
        <dbReference type="SAM" id="Phobius"/>
    </source>
</evidence>
<feature type="transmembrane region" description="Helical" evidence="5">
    <location>
        <begin position="72"/>
        <end position="104"/>
    </location>
</feature>
<feature type="transmembrane region" description="Helical" evidence="5">
    <location>
        <begin position="116"/>
        <end position="135"/>
    </location>
</feature>
<feature type="transmembrane region" description="Helical" evidence="5">
    <location>
        <begin position="141"/>
        <end position="160"/>
    </location>
</feature>
<evidence type="ECO:0000256" key="2">
    <source>
        <dbReference type="ARBA" id="ARBA00022692"/>
    </source>
</evidence>
<keyword evidence="2 5" id="KW-0812">Transmembrane</keyword>
<evidence type="ECO:0000256" key="1">
    <source>
        <dbReference type="ARBA" id="ARBA00004141"/>
    </source>
</evidence>
<gene>
    <name evidence="7" type="ORF">SAMN02910417_00380</name>
</gene>
<dbReference type="Pfam" id="PF13515">
    <property type="entry name" value="FUSC_2"/>
    <property type="match status" value="1"/>
</dbReference>
<feature type="transmembrane region" description="Helical" evidence="5">
    <location>
        <begin position="410"/>
        <end position="428"/>
    </location>
</feature>
<name>A0A1G6AB68_EUBOX</name>
<evidence type="ECO:0000313" key="8">
    <source>
        <dbReference type="Proteomes" id="UP000199228"/>
    </source>
</evidence>
<feature type="transmembrane region" description="Helical" evidence="5">
    <location>
        <begin position="378"/>
        <end position="398"/>
    </location>
</feature>
<organism evidence="7 8">
    <name type="scientific">Eubacterium oxidoreducens</name>
    <dbReference type="NCBI Taxonomy" id="1732"/>
    <lineage>
        <taxon>Bacteria</taxon>
        <taxon>Bacillati</taxon>
        <taxon>Bacillota</taxon>
        <taxon>Clostridia</taxon>
        <taxon>Eubacteriales</taxon>
        <taxon>Eubacteriaceae</taxon>
        <taxon>Eubacterium</taxon>
    </lineage>
</organism>
<dbReference type="InterPro" id="IPR049453">
    <property type="entry name" value="Memb_transporter_dom"/>
</dbReference>
<dbReference type="OrthoDB" id="1893152at2"/>
<evidence type="ECO:0000256" key="3">
    <source>
        <dbReference type="ARBA" id="ARBA00022989"/>
    </source>
</evidence>
<dbReference type="RefSeq" id="WP_090171658.1">
    <property type="nucleotide sequence ID" value="NZ_FMXR01000005.1"/>
</dbReference>
<proteinExistence type="predicted"/>
<feature type="transmembrane region" description="Helical" evidence="5">
    <location>
        <begin position="21"/>
        <end position="40"/>
    </location>
</feature>
<feature type="transmembrane region" description="Helical" evidence="5">
    <location>
        <begin position="315"/>
        <end position="334"/>
    </location>
</feature>
<dbReference type="Proteomes" id="UP000199228">
    <property type="component" value="Unassembled WGS sequence"/>
</dbReference>
<feature type="domain" description="Integral membrane bound transporter" evidence="6">
    <location>
        <begin position="304"/>
        <end position="422"/>
    </location>
</feature>
<dbReference type="EMBL" id="FMXR01000005">
    <property type="protein sequence ID" value="SDB05648.1"/>
    <property type="molecule type" value="Genomic_DNA"/>
</dbReference>
<evidence type="ECO:0000256" key="4">
    <source>
        <dbReference type="ARBA" id="ARBA00023136"/>
    </source>
</evidence>
<evidence type="ECO:0000313" key="7">
    <source>
        <dbReference type="EMBL" id="SDB05648.1"/>
    </source>
</evidence>
<keyword evidence="8" id="KW-1185">Reference proteome</keyword>
<keyword evidence="3 5" id="KW-1133">Transmembrane helix</keyword>
<protein>
    <submittedName>
        <fullName evidence="7">Fusaric acid resistance protein-like</fullName>
    </submittedName>
</protein>